<sequence>MKFPLELETTKPKPVLLLKEDEVRRGVSKPIEEASRALDSARRENNTFNDYITINDAAVEDATALERELKSGAAPPLAGLPISVKDMILTRGLRTTMGSSLFKDFVPSYDAEVVSRLREAGALIVGKTNLHEFASGVTNLSSVVGPARNPRDPARITGGSSGGSAASVALGSAIASLGTDTSGSVRIPAALCGVVGYKPTYDLLSRDGVFPLAWSLDHVGLLAKTVPDVAYVANVLEGRTGRIDVEWAVRGIEPEDLNLAYLDVDIGFYQNVVTQLGSRGVRITKVALDLEKWNSLQRVVRLVEAASVHRGWFSSNPEAYSPDVAALLKEGLSFRAVDYVDSLRARREVMDEFLRETRGFHALLTPTISVVAPSVNEVEGRELQFRTVATKYVSFANYLGVPAISVPAGSLDGLPVAVQLVGRPYEDSVVLAAARTLETLLS</sequence>
<dbReference type="EMBL" id="BMQS01000012">
    <property type="protein sequence ID" value="GGT97986.1"/>
    <property type="molecule type" value="Genomic_DNA"/>
</dbReference>
<dbReference type="GO" id="GO:0003824">
    <property type="term" value="F:catalytic activity"/>
    <property type="evidence" value="ECO:0007669"/>
    <property type="project" value="InterPro"/>
</dbReference>
<reference evidence="3" key="4">
    <citation type="submission" date="2020-09" db="EMBL/GenBank/DDBJ databases">
        <authorList>
            <person name="Sun Q."/>
            <person name="Ohkuma M."/>
        </authorList>
    </citation>
    <scope>NUCLEOTIDE SEQUENCE</scope>
    <source>
        <strain evidence="3">JCM 31740</strain>
    </source>
</reference>
<dbReference type="SUPFAM" id="SSF75304">
    <property type="entry name" value="Amidase signature (AS) enzymes"/>
    <property type="match status" value="1"/>
</dbReference>
<dbReference type="InterPro" id="IPR023631">
    <property type="entry name" value="Amidase_dom"/>
</dbReference>
<dbReference type="Proteomes" id="UP000616143">
    <property type="component" value="Unassembled WGS sequence"/>
</dbReference>
<dbReference type="OrthoDB" id="7931at2157"/>
<dbReference type="PANTHER" id="PTHR11895:SF67">
    <property type="entry name" value="AMIDASE DOMAIN-CONTAINING PROTEIN"/>
    <property type="match status" value="1"/>
</dbReference>
<accession>A0A348B6D6</accession>
<name>A0A348B6D6_9CREN</name>
<gene>
    <name evidence="3" type="ORF">GCM10007116_14440</name>
    <name evidence="2" type="ORF">HS1genome_2127</name>
</gene>
<dbReference type="EMBL" id="AP018553">
    <property type="protein sequence ID" value="BBD73738.1"/>
    <property type="molecule type" value="Genomic_DNA"/>
</dbReference>
<evidence type="ECO:0000313" key="4">
    <source>
        <dbReference type="Proteomes" id="UP000276741"/>
    </source>
</evidence>
<dbReference type="KEGG" id="sacd:HS1genome_2127"/>
<evidence type="ECO:0000313" key="2">
    <source>
        <dbReference type="EMBL" id="BBD73738.1"/>
    </source>
</evidence>
<dbReference type="InterPro" id="IPR036928">
    <property type="entry name" value="AS_sf"/>
</dbReference>
<dbReference type="AlphaFoldDB" id="A0A348B6D6"/>
<reference evidence="2" key="3">
    <citation type="journal article" date="2019" name="BMC Res. Notes">
        <title>Complete genome sequence of the Sulfodiicoccus acidiphilus strain HS-1T, the first crenarchaeon that lacks polB3, isolated from an acidic hot spring in Ohwaku-dani, Hakone, Japan.</title>
        <authorList>
            <person name="Sakai H.D."/>
            <person name="Kurosawa N."/>
        </authorList>
    </citation>
    <scope>NUCLEOTIDE SEQUENCE</scope>
    <source>
        <strain evidence="2">HS-1</strain>
    </source>
</reference>
<proteinExistence type="predicted"/>
<dbReference type="PANTHER" id="PTHR11895">
    <property type="entry name" value="TRANSAMIDASE"/>
    <property type="match status" value="1"/>
</dbReference>
<dbReference type="InterPro" id="IPR000120">
    <property type="entry name" value="Amidase"/>
</dbReference>
<dbReference type="GeneID" id="38667587"/>
<reference evidence="3" key="1">
    <citation type="journal article" date="2014" name="Int. J. Syst. Evol. Microbiol.">
        <title>Complete genome sequence of Corynebacterium casei LMG S-19264T (=DSM 44701T), isolated from a smear-ripened cheese.</title>
        <authorList>
            <consortium name="US DOE Joint Genome Institute (JGI-PGF)"/>
            <person name="Walter F."/>
            <person name="Albersmeier A."/>
            <person name="Kalinowski J."/>
            <person name="Ruckert C."/>
        </authorList>
    </citation>
    <scope>NUCLEOTIDE SEQUENCE</scope>
    <source>
        <strain evidence="3">JCM 31740</strain>
    </source>
</reference>
<dbReference type="Pfam" id="PF01425">
    <property type="entry name" value="Amidase"/>
    <property type="match status" value="1"/>
</dbReference>
<evidence type="ECO:0000259" key="1">
    <source>
        <dbReference type="Pfam" id="PF01425"/>
    </source>
</evidence>
<feature type="domain" description="Amidase" evidence="1">
    <location>
        <begin position="38"/>
        <end position="431"/>
    </location>
</feature>
<dbReference type="Proteomes" id="UP000276741">
    <property type="component" value="Chromosome"/>
</dbReference>
<dbReference type="Gene3D" id="3.90.1300.10">
    <property type="entry name" value="Amidase signature (AS) domain"/>
    <property type="match status" value="1"/>
</dbReference>
<keyword evidence="4" id="KW-1185">Reference proteome</keyword>
<protein>
    <submittedName>
        <fullName evidence="2">Amidase</fullName>
    </submittedName>
</protein>
<evidence type="ECO:0000313" key="3">
    <source>
        <dbReference type="EMBL" id="GGT97986.1"/>
    </source>
</evidence>
<dbReference type="RefSeq" id="WP_126451012.1">
    <property type="nucleotide sequence ID" value="NZ_AP018553.1"/>
</dbReference>
<reference evidence="4" key="2">
    <citation type="submission" date="2018-04" db="EMBL/GenBank/DDBJ databases">
        <title>Complete genome sequence of Sulfodiicoccus acidiphilus strain HS-1.</title>
        <authorList>
            <person name="Sakai H.D."/>
            <person name="Kurosawa N."/>
        </authorList>
    </citation>
    <scope>NUCLEOTIDE SEQUENCE [LARGE SCALE GENOMIC DNA]</scope>
    <source>
        <strain evidence="4">HS-1</strain>
    </source>
</reference>
<organism evidence="2 4">
    <name type="scientific">Sulfodiicoccus acidiphilus</name>
    <dbReference type="NCBI Taxonomy" id="1670455"/>
    <lineage>
        <taxon>Archaea</taxon>
        <taxon>Thermoproteota</taxon>
        <taxon>Thermoprotei</taxon>
        <taxon>Sulfolobales</taxon>
        <taxon>Sulfolobaceae</taxon>
        <taxon>Sulfodiicoccus</taxon>
    </lineage>
</organism>